<dbReference type="AlphaFoldDB" id="A0A058ZPV1"/>
<dbReference type="SUPFAM" id="SSF54975">
    <property type="entry name" value="Acylphosphatase/BLUF domain-like"/>
    <property type="match status" value="1"/>
</dbReference>
<evidence type="ECO:0000313" key="9">
    <source>
        <dbReference type="Proteomes" id="UP000024836"/>
    </source>
</evidence>
<dbReference type="STRING" id="1461693.ATO10_04657"/>
<reference evidence="8 9" key="1">
    <citation type="submission" date="2013-04" db="EMBL/GenBank/DDBJ databases">
        <title>Shimia sp. 22II-S11-Z10 Genome Sequencing.</title>
        <authorList>
            <person name="Lai Q."/>
            <person name="Li G."/>
            <person name="Shao Z."/>
        </authorList>
    </citation>
    <scope>NUCLEOTIDE SEQUENCE [LARGE SCALE GENOMIC DNA]</scope>
    <source>
        <strain evidence="9">22II-S11-Z10</strain>
    </source>
</reference>
<organism evidence="8 9">
    <name type="scientific">Actibacterium atlanticum</name>
    <dbReference type="NCBI Taxonomy" id="1461693"/>
    <lineage>
        <taxon>Bacteria</taxon>
        <taxon>Pseudomonadati</taxon>
        <taxon>Pseudomonadota</taxon>
        <taxon>Alphaproteobacteria</taxon>
        <taxon>Rhodobacterales</taxon>
        <taxon>Roseobacteraceae</taxon>
        <taxon>Actibacterium</taxon>
    </lineage>
</organism>
<dbReference type="InterPro" id="IPR017968">
    <property type="entry name" value="Acylphosphatase_CS"/>
</dbReference>
<dbReference type="InterPro" id="IPR020456">
    <property type="entry name" value="Acylphosphatase"/>
</dbReference>
<comment type="catalytic activity">
    <reaction evidence="3 4 5">
        <text>an acyl phosphate + H2O = a carboxylate + phosphate + H(+)</text>
        <dbReference type="Rhea" id="RHEA:14965"/>
        <dbReference type="ChEBI" id="CHEBI:15377"/>
        <dbReference type="ChEBI" id="CHEBI:15378"/>
        <dbReference type="ChEBI" id="CHEBI:29067"/>
        <dbReference type="ChEBI" id="CHEBI:43474"/>
        <dbReference type="ChEBI" id="CHEBI:59918"/>
        <dbReference type="EC" id="3.6.1.7"/>
    </reaction>
</comment>
<dbReference type="EC" id="3.6.1.7" evidence="2 4"/>
<dbReference type="GO" id="GO:0003998">
    <property type="term" value="F:acylphosphatase activity"/>
    <property type="evidence" value="ECO:0007669"/>
    <property type="project" value="UniProtKB-EC"/>
</dbReference>
<protein>
    <recommendedName>
        <fullName evidence="2 4">Acylphosphatase</fullName>
        <ecNumber evidence="2 4">3.6.1.7</ecNumber>
    </recommendedName>
</protein>
<feature type="domain" description="Acylphosphatase-like" evidence="7">
    <location>
        <begin position="5"/>
        <end position="92"/>
    </location>
</feature>
<dbReference type="InterPro" id="IPR036046">
    <property type="entry name" value="Acylphosphatase-like_dom_sf"/>
</dbReference>
<keyword evidence="4 5" id="KW-0378">Hydrolase</keyword>
<evidence type="ECO:0000256" key="3">
    <source>
        <dbReference type="ARBA" id="ARBA00047645"/>
    </source>
</evidence>
<dbReference type="PATRIC" id="fig|1461693.3.peg.950"/>
<evidence type="ECO:0000256" key="4">
    <source>
        <dbReference type="PROSITE-ProRule" id="PRU00520"/>
    </source>
</evidence>
<dbReference type="PANTHER" id="PTHR47268">
    <property type="entry name" value="ACYLPHOSPHATASE"/>
    <property type="match status" value="1"/>
</dbReference>
<dbReference type="OrthoDB" id="5295388at2"/>
<evidence type="ECO:0000256" key="6">
    <source>
        <dbReference type="RuleBase" id="RU004168"/>
    </source>
</evidence>
<dbReference type="EMBL" id="AQQY01000002">
    <property type="protein sequence ID" value="KCV82871.1"/>
    <property type="molecule type" value="Genomic_DNA"/>
</dbReference>
<comment type="caution">
    <text evidence="8">The sequence shown here is derived from an EMBL/GenBank/DDBJ whole genome shotgun (WGS) entry which is preliminary data.</text>
</comment>
<dbReference type="RefSeq" id="WP_035248741.1">
    <property type="nucleotide sequence ID" value="NZ_AQQY01000002.1"/>
</dbReference>
<feature type="active site" evidence="4">
    <location>
        <position position="38"/>
    </location>
</feature>
<dbReference type="Pfam" id="PF00708">
    <property type="entry name" value="Acylphosphatase"/>
    <property type="match status" value="1"/>
</dbReference>
<evidence type="ECO:0000256" key="5">
    <source>
        <dbReference type="RuleBase" id="RU000553"/>
    </source>
</evidence>
<dbReference type="Proteomes" id="UP000024836">
    <property type="component" value="Unassembled WGS sequence"/>
</dbReference>
<evidence type="ECO:0000256" key="1">
    <source>
        <dbReference type="ARBA" id="ARBA00005614"/>
    </source>
</evidence>
<gene>
    <name evidence="8" type="ORF">ATO10_04657</name>
</gene>
<comment type="similarity">
    <text evidence="1 6">Belongs to the acylphosphatase family.</text>
</comment>
<dbReference type="PRINTS" id="PR00112">
    <property type="entry name" value="ACYLPHPHTASE"/>
</dbReference>
<feature type="active site" evidence="4">
    <location>
        <position position="20"/>
    </location>
</feature>
<dbReference type="PROSITE" id="PS00151">
    <property type="entry name" value="ACYLPHOSPHATASE_2"/>
    <property type="match status" value="1"/>
</dbReference>
<dbReference type="PANTHER" id="PTHR47268:SF4">
    <property type="entry name" value="ACYLPHOSPHATASE"/>
    <property type="match status" value="1"/>
</dbReference>
<evidence type="ECO:0000313" key="8">
    <source>
        <dbReference type="EMBL" id="KCV82871.1"/>
    </source>
</evidence>
<evidence type="ECO:0000256" key="2">
    <source>
        <dbReference type="ARBA" id="ARBA00012150"/>
    </source>
</evidence>
<proteinExistence type="inferred from homology"/>
<dbReference type="InterPro" id="IPR001792">
    <property type="entry name" value="Acylphosphatase-like_dom"/>
</dbReference>
<sequence length="92" mass="10233">MNQIAMKARVTGRVQGVAFRAWTQAMAQKLKLTGWVRNDERGAVSALFDGDRDTVQEMINQLWSGPGAASVQNVQTELAEHRDSRAGFEIRT</sequence>
<dbReference type="Gene3D" id="3.30.70.100">
    <property type="match status" value="1"/>
</dbReference>
<evidence type="ECO:0000259" key="7">
    <source>
        <dbReference type="PROSITE" id="PS51160"/>
    </source>
</evidence>
<keyword evidence="9" id="KW-1185">Reference proteome</keyword>
<accession>A0A058ZPV1</accession>
<dbReference type="PROSITE" id="PS51160">
    <property type="entry name" value="ACYLPHOSPHATASE_3"/>
    <property type="match status" value="1"/>
</dbReference>
<name>A0A058ZPV1_9RHOB</name>
<dbReference type="eggNOG" id="COG1254">
    <property type="taxonomic scope" value="Bacteria"/>
</dbReference>
<dbReference type="PROSITE" id="PS00150">
    <property type="entry name" value="ACYLPHOSPHATASE_1"/>
    <property type="match status" value="1"/>
</dbReference>